<dbReference type="PROSITE" id="PS51444">
    <property type="entry name" value="FH2"/>
    <property type="match status" value="1"/>
</dbReference>
<gene>
    <name evidence="4" type="ORF">LSH36_14g03033</name>
</gene>
<dbReference type="SUPFAM" id="SSF48371">
    <property type="entry name" value="ARM repeat"/>
    <property type="match status" value="1"/>
</dbReference>
<evidence type="ECO:0000313" key="4">
    <source>
        <dbReference type="EMBL" id="KAK2168764.1"/>
    </source>
</evidence>
<evidence type="ECO:0000313" key="5">
    <source>
        <dbReference type="Proteomes" id="UP001208570"/>
    </source>
</evidence>
<feature type="compositionally biased region" description="Polar residues" evidence="1">
    <location>
        <begin position="1"/>
        <end position="15"/>
    </location>
</feature>
<dbReference type="InterPro" id="IPR010472">
    <property type="entry name" value="FH3_dom"/>
</dbReference>
<dbReference type="PANTHER" id="PTHR46345:SF8">
    <property type="entry name" value="FORMIN 3, ISOFORM B"/>
    <property type="match status" value="1"/>
</dbReference>
<dbReference type="Pfam" id="PF02181">
    <property type="entry name" value="FH2"/>
    <property type="match status" value="1"/>
</dbReference>
<protein>
    <recommendedName>
        <fullName evidence="6">FH2 domain-containing protein</fullName>
    </recommendedName>
</protein>
<feature type="compositionally biased region" description="Polar residues" evidence="1">
    <location>
        <begin position="142"/>
        <end position="169"/>
    </location>
</feature>
<proteinExistence type="predicted"/>
<feature type="region of interest" description="Disordered" evidence="1">
    <location>
        <begin position="195"/>
        <end position="228"/>
    </location>
</feature>
<dbReference type="InterPro" id="IPR016024">
    <property type="entry name" value="ARM-type_fold"/>
</dbReference>
<dbReference type="InterPro" id="IPR042201">
    <property type="entry name" value="FH2_Formin_sf"/>
</dbReference>
<dbReference type="GO" id="GO:0003779">
    <property type="term" value="F:actin binding"/>
    <property type="evidence" value="ECO:0007669"/>
    <property type="project" value="InterPro"/>
</dbReference>
<dbReference type="SMART" id="SM00498">
    <property type="entry name" value="FH2"/>
    <property type="match status" value="1"/>
</dbReference>
<dbReference type="InterPro" id="IPR015425">
    <property type="entry name" value="FH2_Formin"/>
</dbReference>
<organism evidence="4 5">
    <name type="scientific">Paralvinella palmiformis</name>
    <dbReference type="NCBI Taxonomy" id="53620"/>
    <lineage>
        <taxon>Eukaryota</taxon>
        <taxon>Metazoa</taxon>
        <taxon>Spiralia</taxon>
        <taxon>Lophotrochozoa</taxon>
        <taxon>Annelida</taxon>
        <taxon>Polychaeta</taxon>
        <taxon>Sedentaria</taxon>
        <taxon>Canalipalpata</taxon>
        <taxon>Terebellida</taxon>
        <taxon>Terebelliformia</taxon>
        <taxon>Alvinellidae</taxon>
        <taxon>Paralvinella</taxon>
    </lineage>
</organism>
<name>A0AAD9KCM2_9ANNE</name>
<evidence type="ECO:0000256" key="1">
    <source>
        <dbReference type="SAM" id="MobiDB-lite"/>
    </source>
</evidence>
<comment type="caution">
    <text evidence="4">The sequence shown here is derived from an EMBL/GenBank/DDBJ whole genome shotgun (WGS) entry which is preliminary data.</text>
</comment>
<feature type="domain" description="GBD/FH3" evidence="2">
    <location>
        <begin position="130"/>
        <end position="509"/>
    </location>
</feature>
<dbReference type="PROSITE" id="PS51232">
    <property type="entry name" value="GBD_FH3"/>
    <property type="match status" value="1"/>
</dbReference>
<accession>A0AAD9KCM2</accession>
<dbReference type="Pfam" id="PF06367">
    <property type="entry name" value="Drf_FH3"/>
    <property type="match status" value="1"/>
</dbReference>
<dbReference type="SUPFAM" id="SSF101447">
    <property type="entry name" value="Formin homology 2 domain (FH2 domain)"/>
    <property type="match status" value="1"/>
</dbReference>
<feature type="region of interest" description="Disordered" evidence="1">
    <location>
        <begin position="107"/>
        <end position="177"/>
    </location>
</feature>
<feature type="compositionally biased region" description="Basic and acidic residues" evidence="1">
    <location>
        <begin position="27"/>
        <end position="50"/>
    </location>
</feature>
<feature type="domain" description="FH2" evidence="3">
    <location>
        <begin position="593"/>
        <end position="911"/>
    </location>
</feature>
<feature type="compositionally biased region" description="Basic and acidic residues" evidence="1">
    <location>
        <begin position="117"/>
        <end position="140"/>
    </location>
</feature>
<feature type="compositionally biased region" description="Polar residues" evidence="1">
    <location>
        <begin position="213"/>
        <end position="227"/>
    </location>
</feature>
<dbReference type="InterPro" id="IPR011989">
    <property type="entry name" value="ARM-like"/>
</dbReference>
<sequence length="911" mass="100667">MSGHLSSVETPTSEPGGTWSGPAGAHSEPRTVSTERETGESRAIEERGEEAFQFDDGPGVEEAEMGNKCSRTDNEFESVELNRPVILVSSTGSVVSKQSYLSELHSEGGMPSCRWQVGDHCDEASTDRSERSEREQELGHFSESNESTGGISQSGDESTVSEKQTQETAVSGLAKVEGMSESNVEQLCLGLTENTTSDDVIGKESEQSIRPPASTNSSGTPSKQVTPGRSFRLAWSTMDFGTCDIDTCVRMIPVPSLKVYVAMNKKIKESSPSWVEDFVEARGLSALLDTVDVISTLDTPNTTLKDQIFQLLSALTLYSDDGLKATIQALDTCKVRRKQRYRFSLLINELRNHGDNHQYMVTIVGFVNCLIEAHDDLDARNAIRNEFIGLNILDILDGLQDTGDDQLDNQLNQFYEGKELDDQLLALDQPDGIDITSPIHVFSSVLEKAHLAKKVALLTSERDINKFMDTTRSDKKQYESGSTQTDPLHYAEKSPQGINRSFASDDSFDDSFTTPPSSPKPVPKGGSLDIGALAPSRSGTEAPPPSPISGVRARISGPPPLTSTPVRANTQSFIADMEGRLLTPRLESNLLQGIVVPKPRLKMKTINWIKLPQSEVSKPCVWKEVLATPDPVPIKYHELEELFSQKPTISEPKTGTTKERKKPSEVNLLPSKTSLKVNIFLKQFKCSTSEIIEMIVAGEVEKIGIDRVKGLQGILPNKEEHDMIKCYDGDRVLLAPAEQFYASLLDVPKYELRINGMVLTRDFPDDYDGIHPNVKLLTQTIEDVVKSESLKEFLRCALHIGNFINAGSYASNALGFKIISVLKLAEIRSCKPRVTLLHYIVKEAELENPHMLQMPLKTLPSDIKELGQKLNKLKKQLKSCDKSLKDQFEDFIQVIGHPGLACYWIEKYGQG</sequence>
<dbReference type="EMBL" id="JAODUP010000014">
    <property type="protein sequence ID" value="KAK2168764.1"/>
    <property type="molecule type" value="Genomic_DNA"/>
</dbReference>
<dbReference type="Gene3D" id="1.25.10.10">
    <property type="entry name" value="Leucine-rich Repeat Variant"/>
    <property type="match status" value="1"/>
</dbReference>
<dbReference type="SMART" id="SM01139">
    <property type="entry name" value="Drf_FH3"/>
    <property type="match status" value="1"/>
</dbReference>
<evidence type="ECO:0008006" key="6">
    <source>
        <dbReference type="Google" id="ProtNLM"/>
    </source>
</evidence>
<feature type="region of interest" description="Disordered" evidence="1">
    <location>
        <begin position="470"/>
        <end position="567"/>
    </location>
</feature>
<dbReference type="PANTHER" id="PTHR46345">
    <property type="entry name" value="INVERTED FORMIN-2"/>
    <property type="match status" value="1"/>
</dbReference>
<dbReference type="AlphaFoldDB" id="A0AAD9KCM2"/>
<reference evidence="4" key="1">
    <citation type="journal article" date="2023" name="Mol. Biol. Evol.">
        <title>Third-Generation Sequencing Reveals the Adaptive Role of the Epigenome in Three Deep-Sea Polychaetes.</title>
        <authorList>
            <person name="Perez M."/>
            <person name="Aroh O."/>
            <person name="Sun Y."/>
            <person name="Lan Y."/>
            <person name="Juniper S.K."/>
            <person name="Young C.R."/>
            <person name="Angers B."/>
            <person name="Qian P.Y."/>
        </authorList>
    </citation>
    <scope>NUCLEOTIDE SEQUENCE</scope>
    <source>
        <strain evidence="4">P08H-3</strain>
    </source>
</reference>
<dbReference type="Gene3D" id="1.20.58.2220">
    <property type="entry name" value="Formin, FH2 domain"/>
    <property type="match status" value="1"/>
</dbReference>
<feature type="region of interest" description="Disordered" evidence="1">
    <location>
        <begin position="1"/>
        <end position="73"/>
    </location>
</feature>
<dbReference type="InterPro" id="IPR014768">
    <property type="entry name" value="GBD/FH3_dom"/>
</dbReference>
<dbReference type="Proteomes" id="UP001208570">
    <property type="component" value="Unassembled WGS sequence"/>
</dbReference>
<evidence type="ECO:0000259" key="3">
    <source>
        <dbReference type="PROSITE" id="PS51444"/>
    </source>
</evidence>
<evidence type="ECO:0000259" key="2">
    <source>
        <dbReference type="PROSITE" id="PS51232"/>
    </source>
</evidence>
<keyword evidence="5" id="KW-1185">Reference proteome</keyword>